<dbReference type="AlphaFoldDB" id="X1SSY0"/>
<feature type="non-terminal residue" evidence="7">
    <location>
        <position position="168"/>
    </location>
</feature>
<dbReference type="PROSITE" id="PS50110">
    <property type="entry name" value="RESPONSE_REGULATORY"/>
    <property type="match status" value="1"/>
</dbReference>
<dbReference type="Gene3D" id="3.40.50.2300">
    <property type="match status" value="1"/>
</dbReference>
<keyword evidence="2" id="KW-0902">Two-component regulatory system</keyword>
<evidence type="ECO:0000256" key="3">
    <source>
        <dbReference type="ARBA" id="ARBA00023015"/>
    </source>
</evidence>
<evidence type="ECO:0000256" key="5">
    <source>
        <dbReference type="ARBA" id="ARBA00023163"/>
    </source>
</evidence>
<dbReference type="GO" id="GO:0005829">
    <property type="term" value="C:cytosol"/>
    <property type="evidence" value="ECO:0007669"/>
    <property type="project" value="TreeGrafter"/>
</dbReference>
<organism evidence="7">
    <name type="scientific">marine sediment metagenome</name>
    <dbReference type="NCBI Taxonomy" id="412755"/>
    <lineage>
        <taxon>unclassified sequences</taxon>
        <taxon>metagenomes</taxon>
        <taxon>ecological metagenomes</taxon>
    </lineage>
</organism>
<dbReference type="GO" id="GO:0000976">
    <property type="term" value="F:transcription cis-regulatory region binding"/>
    <property type="evidence" value="ECO:0007669"/>
    <property type="project" value="TreeGrafter"/>
</dbReference>
<dbReference type="SUPFAM" id="SSF52172">
    <property type="entry name" value="CheY-like"/>
    <property type="match status" value="1"/>
</dbReference>
<dbReference type="GO" id="GO:0032993">
    <property type="term" value="C:protein-DNA complex"/>
    <property type="evidence" value="ECO:0007669"/>
    <property type="project" value="TreeGrafter"/>
</dbReference>
<evidence type="ECO:0000256" key="2">
    <source>
        <dbReference type="ARBA" id="ARBA00023012"/>
    </source>
</evidence>
<protein>
    <recommendedName>
        <fullName evidence="6">Response regulatory domain-containing protein</fullName>
    </recommendedName>
</protein>
<keyword evidence="3" id="KW-0805">Transcription regulation</keyword>
<dbReference type="GO" id="GO:0006355">
    <property type="term" value="P:regulation of DNA-templated transcription"/>
    <property type="evidence" value="ECO:0007669"/>
    <property type="project" value="TreeGrafter"/>
</dbReference>
<evidence type="ECO:0000256" key="4">
    <source>
        <dbReference type="ARBA" id="ARBA00023125"/>
    </source>
</evidence>
<dbReference type="GO" id="GO:0000156">
    <property type="term" value="F:phosphorelay response regulator activity"/>
    <property type="evidence" value="ECO:0007669"/>
    <property type="project" value="TreeGrafter"/>
</dbReference>
<dbReference type="InterPro" id="IPR011006">
    <property type="entry name" value="CheY-like_superfamily"/>
</dbReference>
<dbReference type="Pfam" id="PF00072">
    <property type="entry name" value="Response_reg"/>
    <property type="match status" value="1"/>
</dbReference>
<dbReference type="SMART" id="SM00448">
    <property type="entry name" value="REC"/>
    <property type="match status" value="1"/>
</dbReference>
<dbReference type="EMBL" id="BARW01018202">
    <property type="protein sequence ID" value="GAI96177.1"/>
    <property type="molecule type" value="Genomic_DNA"/>
</dbReference>
<evidence type="ECO:0000313" key="7">
    <source>
        <dbReference type="EMBL" id="GAI96177.1"/>
    </source>
</evidence>
<dbReference type="InterPro" id="IPR039420">
    <property type="entry name" value="WalR-like"/>
</dbReference>
<accession>X1SSY0</accession>
<sequence length="168" mass="19535">MLEFLEERIRIMIVEDNLPVAESIKNYLVLENFDVAMYGEASEALTALEKADYHLILLDLKLPRMSGQKMLKKMRQRGWTIPVIIITAYPSLESAIETFKLRASDYIQKPFTMAHLLRAINIVIKERGITSRKKRPITTEREEILISKVGERIKSLRHRKKLTLEQLA</sequence>
<keyword evidence="4" id="KW-0238">DNA-binding</keyword>
<gene>
    <name evidence="7" type="ORF">S12H4_31216</name>
</gene>
<reference evidence="7" key="1">
    <citation type="journal article" date="2014" name="Front. Microbiol.">
        <title>High frequency of phylogenetically diverse reductive dehalogenase-homologous genes in deep subseafloor sedimentary metagenomes.</title>
        <authorList>
            <person name="Kawai M."/>
            <person name="Futagami T."/>
            <person name="Toyoda A."/>
            <person name="Takaki Y."/>
            <person name="Nishi S."/>
            <person name="Hori S."/>
            <person name="Arai W."/>
            <person name="Tsubouchi T."/>
            <person name="Morono Y."/>
            <person name="Uchiyama I."/>
            <person name="Ito T."/>
            <person name="Fujiyama A."/>
            <person name="Inagaki F."/>
            <person name="Takami H."/>
        </authorList>
    </citation>
    <scope>NUCLEOTIDE SEQUENCE</scope>
    <source>
        <strain evidence="7">Expedition CK06-06</strain>
    </source>
</reference>
<evidence type="ECO:0000259" key="6">
    <source>
        <dbReference type="PROSITE" id="PS50110"/>
    </source>
</evidence>
<feature type="domain" description="Response regulatory" evidence="6">
    <location>
        <begin position="10"/>
        <end position="124"/>
    </location>
</feature>
<keyword evidence="5" id="KW-0804">Transcription</keyword>
<name>X1SSY0_9ZZZZ</name>
<comment type="caution">
    <text evidence="7">The sequence shown here is derived from an EMBL/GenBank/DDBJ whole genome shotgun (WGS) entry which is preliminary data.</text>
</comment>
<keyword evidence="1" id="KW-0597">Phosphoprotein</keyword>
<dbReference type="InterPro" id="IPR001789">
    <property type="entry name" value="Sig_transdc_resp-reg_receiver"/>
</dbReference>
<proteinExistence type="predicted"/>
<dbReference type="PANTHER" id="PTHR48111:SF1">
    <property type="entry name" value="TWO-COMPONENT RESPONSE REGULATOR ORR33"/>
    <property type="match status" value="1"/>
</dbReference>
<evidence type="ECO:0000256" key="1">
    <source>
        <dbReference type="ARBA" id="ARBA00022553"/>
    </source>
</evidence>
<dbReference type="PANTHER" id="PTHR48111">
    <property type="entry name" value="REGULATOR OF RPOS"/>
    <property type="match status" value="1"/>
</dbReference>